<reference evidence="1 2" key="1">
    <citation type="submission" date="2015-09" db="EMBL/GenBank/DDBJ databases">
        <title>A metagenomics-based metabolic model of nitrate-dependent anaerobic oxidation of methane by Methanoperedens-like archaea.</title>
        <authorList>
            <person name="Arshad A."/>
            <person name="Speth D.R."/>
            <person name="De Graaf R.M."/>
            <person name="Op Den Camp H.J."/>
            <person name="Jetten M.S."/>
            <person name="Welte C.U."/>
        </authorList>
    </citation>
    <scope>NUCLEOTIDE SEQUENCE [LARGE SCALE GENOMIC DNA]</scope>
</reference>
<gene>
    <name evidence="1" type="ORF">MPEBLZ_02502</name>
</gene>
<proteinExistence type="predicted"/>
<protein>
    <submittedName>
        <fullName evidence="1">Uncharacterized protein</fullName>
    </submittedName>
</protein>
<dbReference type="Proteomes" id="UP000050360">
    <property type="component" value="Unassembled WGS sequence"/>
</dbReference>
<organism evidence="1 2">
    <name type="scientific">Candidatus Methanoperedens nitratireducens</name>
    <dbReference type="NCBI Taxonomy" id="1392998"/>
    <lineage>
        <taxon>Archaea</taxon>
        <taxon>Methanobacteriati</taxon>
        <taxon>Methanobacteriota</taxon>
        <taxon>Stenosarchaea group</taxon>
        <taxon>Methanomicrobia</taxon>
        <taxon>Methanosarcinales</taxon>
        <taxon>ANME-2 cluster</taxon>
        <taxon>Candidatus Methanoperedentaceae</taxon>
        <taxon>Candidatus Methanoperedens</taxon>
    </lineage>
</organism>
<name>A0A0P8A8J0_9EURY</name>
<comment type="caution">
    <text evidence="1">The sequence shown here is derived from an EMBL/GenBank/DDBJ whole genome shotgun (WGS) entry which is preliminary data.</text>
</comment>
<dbReference type="AlphaFoldDB" id="A0A0P8A8J0"/>
<accession>A0A0P8A8J0</accession>
<evidence type="ECO:0000313" key="2">
    <source>
        <dbReference type="Proteomes" id="UP000050360"/>
    </source>
</evidence>
<dbReference type="EMBL" id="LKCM01000193">
    <property type="protein sequence ID" value="KPQ42936.1"/>
    <property type="molecule type" value="Genomic_DNA"/>
</dbReference>
<sequence length="79" mass="8544">MKESIKHLFFIVLAVQMINVSSAAANQDAIIVIEDARHISNETDVVGQNETVGNYTGSELVPGQYIKIGEVPGTFHESA</sequence>
<evidence type="ECO:0000313" key="1">
    <source>
        <dbReference type="EMBL" id="KPQ42936.1"/>
    </source>
</evidence>